<name>A0A4R6FFU6_9SPHN</name>
<sequence length="115" mass="12573">MPVPRRIATLILLSAIAIAYWCFVARADHVDEPWDGARYWALWYPLSLALSAAAGAVLRRRGWIAGAAITFGQIPLLLRNDDLSLLPLGLGLIALLALPAIAVSEIASRLRSRMR</sequence>
<keyword evidence="1" id="KW-0812">Transmembrane</keyword>
<dbReference type="AlphaFoldDB" id="A0A4R6FFU6"/>
<keyword evidence="3" id="KW-1185">Reference proteome</keyword>
<gene>
    <name evidence="2" type="ORF">EV664_11362</name>
</gene>
<keyword evidence="1" id="KW-0472">Membrane</keyword>
<accession>A0A4R6FFU6</accession>
<protein>
    <submittedName>
        <fullName evidence="2">Uncharacterized protein</fullName>
    </submittedName>
</protein>
<dbReference type="EMBL" id="SNWD01000013">
    <property type="protein sequence ID" value="TDN79284.1"/>
    <property type="molecule type" value="Genomic_DNA"/>
</dbReference>
<feature type="transmembrane region" description="Helical" evidence="1">
    <location>
        <begin position="62"/>
        <end position="78"/>
    </location>
</feature>
<reference evidence="2 3" key="1">
    <citation type="submission" date="2019-03" db="EMBL/GenBank/DDBJ databases">
        <title>Genomic Encyclopedia of Type Strains, Phase IV (KMG-IV): sequencing the most valuable type-strain genomes for metagenomic binning, comparative biology and taxonomic classification.</title>
        <authorList>
            <person name="Goeker M."/>
        </authorList>
    </citation>
    <scope>NUCLEOTIDE SEQUENCE [LARGE SCALE GENOMIC DNA]</scope>
    <source>
        <strain evidence="2 3">DSM 25059</strain>
    </source>
</reference>
<evidence type="ECO:0000313" key="2">
    <source>
        <dbReference type="EMBL" id="TDN79284.1"/>
    </source>
</evidence>
<organism evidence="2 3">
    <name type="scientific">Stakelama pacifica</name>
    <dbReference type="NCBI Taxonomy" id="517720"/>
    <lineage>
        <taxon>Bacteria</taxon>
        <taxon>Pseudomonadati</taxon>
        <taxon>Pseudomonadota</taxon>
        <taxon>Alphaproteobacteria</taxon>
        <taxon>Sphingomonadales</taxon>
        <taxon>Sphingomonadaceae</taxon>
        <taxon>Stakelama</taxon>
    </lineage>
</organism>
<evidence type="ECO:0000313" key="3">
    <source>
        <dbReference type="Proteomes" id="UP000295493"/>
    </source>
</evidence>
<dbReference type="RefSeq" id="WP_188656446.1">
    <property type="nucleotide sequence ID" value="NZ_BMLU01000012.1"/>
</dbReference>
<feature type="transmembrane region" description="Helical" evidence="1">
    <location>
        <begin position="37"/>
        <end position="55"/>
    </location>
</feature>
<feature type="transmembrane region" description="Helical" evidence="1">
    <location>
        <begin position="84"/>
        <end position="107"/>
    </location>
</feature>
<comment type="caution">
    <text evidence="2">The sequence shown here is derived from an EMBL/GenBank/DDBJ whole genome shotgun (WGS) entry which is preliminary data.</text>
</comment>
<proteinExistence type="predicted"/>
<keyword evidence="1" id="KW-1133">Transmembrane helix</keyword>
<evidence type="ECO:0000256" key="1">
    <source>
        <dbReference type="SAM" id="Phobius"/>
    </source>
</evidence>
<dbReference type="Proteomes" id="UP000295493">
    <property type="component" value="Unassembled WGS sequence"/>
</dbReference>